<protein>
    <submittedName>
        <fullName evidence="2">Uncharacterized protein</fullName>
    </submittedName>
</protein>
<evidence type="ECO:0000256" key="1">
    <source>
        <dbReference type="SAM" id="Phobius"/>
    </source>
</evidence>
<accession>A0A7C1E079</accession>
<dbReference type="EMBL" id="DSDY01000120">
    <property type="protein sequence ID" value="HDS10717.1"/>
    <property type="molecule type" value="Genomic_DNA"/>
</dbReference>
<sequence length="122" mass="13515">MDAVSASNLLGYITAFIIIVAFFAVVRILCRCPSKPETPIAPQPRVTPQPIPQTLTTTPPLLELVAAAVAGAHQYLRSKAGKTTPMPAGAISQKQFFINHWVLSERLNPHFREDPFHREKTR</sequence>
<keyword evidence="1" id="KW-0812">Transmembrane</keyword>
<gene>
    <name evidence="2" type="ORF">ENO04_03775</name>
</gene>
<comment type="caution">
    <text evidence="2">The sequence shown here is derived from an EMBL/GenBank/DDBJ whole genome shotgun (WGS) entry which is preliminary data.</text>
</comment>
<evidence type="ECO:0000313" key="2">
    <source>
        <dbReference type="EMBL" id="HDS10717.1"/>
    </source>
</evidence>
<keyword evidence="1" id="KW-1133">Transmembrane helix</keyword>
<keyword evidence="1" id="KW-0472">Membrane</keyword>
<organism evidence="2">
    <name type="scientific">Fervidicoccus fontis</name>
    <dbReference type="NCBI Taxonomy" id="683846"/>
    <lineage>
        <taxon>Archaea</taxon>
        <taxon>Thermoproteota</taxon>
        <taxon>Thermoprotei</taxon>
        <taxon>Fervidicoccales</taxon>
        <taxon>Fervidicoccaceae</taxon>
        <taxon>Fervidicoccus</taxon>
    </lineage>
</organism>
<reference evidence="2" key="1">
    <citation type="journal article" date="2020" name="mSystems">
        <title>Genome- and Community-Level Interaction Insights into Carbon Utilization and Element Cycling Functions of Hydrothermarchaeota in Hydrothermal Sediment.</title>
        <authorList>
            <person name="Zhou Z."/>
            <person name="Liu Y."/>
            <person name="Xu W."/>
            <person name="Pan J."/>
            <person name="Luo Z.H."/>
            <person name="Li M."/>
        </authorList>
    </citation>
    <scope>NUCLEOTIDE SEQUENCE [LARGE SCALE GENOMIC DNA]</scope>
    <source>
        <strain evidence="2">SpSt-123</strain>
    </source>
</reference>
<feature type="transmembrane region" description="Helical" evidence="1">
    <location>
        <begin position="12"/>
        <end position="30"/>
    </location>
</feature>
<proteinExistence type="predicted"/>
<dbReference type="AlphaFoldDB" id="A0A7C1E079"/>
<name>A0A7C1E079_9CREN</name>